<gene>
    <name evidence="2" type="ORF">Cgig2_019585</name>
</gene>
<accession>A0A9Q1KHU5</accession>
<dbReference type="GO" id="GO:0031593">
    <property type="term" value="F:polyubiquitin modification-dependent protein binding"/>
    <property type="evidence" value="ECO:0007669"/>
    <property type="project" value="TreeGrafter"/>
</dbReference>
<feature type="compositionally biased region" description="Basic and acidic residues" evidence="1">
    <location>
        <begin position="44"/>
        <end position="54"/>
    </location>
</feature>
<dbReference type="Gene3D" id="1.10.287.3990">
    <property type="match status" value="1"/>
</dbReference>
<dbReference type="EMBL" id="JAKOGI010000115">
    <property type="protein sequence ID" value="KAJ8443603.1"/>
    <property type="molecule type" value="Genomic_DNA"/>
</dbReference>
<reference evidence="2" key="1">
    <citation type="submission" date="2022-04" db="EMBL/GenBank/DDBJ databases">
        <title>Carnegiea gigantea Genome sequencing and assembly v2.</title>
        <authorList>
            <person name="Copetti D."/>
            <person name="Sanderson M.J."/>
            <person name="Burquez A."/>
            <person name="Wojciechowski M.F."/>
        </authorList>
    </citation>
    <scope>NUCLEOTIDE SEQUENCE</scope>
    <source>
        <strain evidence="2">SGP5-SGP5p</strain>
        <tissue evidence="2">Aerial part</tissue>
    </source>
</reference>
<dbReference type="AlphaFoldDB" id="A0A9Q1KHU5"/>
<evidence type="ECO:0000256" key="1">
    <source>
        <dbReference type="SAM" id="MobiDB-lite"/>
    </source>
</evidence>
<dbReference type="PANTHER" id="PTHR10223">
    <property type="entry name" value="26S PROTEASOME NON-ATPASE REGULATORY SUBUNIT 4"/>
    <property type="match status" value="1"/>
</dbReference>
<proteinExistence type="predicted"/>
<dbReference type="GO" id="GO:0005829">
    <property type="term" value="C:cytosol"/>
    <property type="evidence" value="ECO:0007669"/>
    <property type="project" value="TreeGrafter"/>
</dbReference>
<evidence type="ECO:0000313" key="3">
    <source>
        <dbReference type="Proteomes" id="UP001153076"/>
    </source>
</evidence>
<evidence type="ECO:0000313" key="2">
    <source>
        <dbReference type="EMBL" id="KAJ8443603.1"/>
    </source>
</evidence>
<keyword evidence="3" id="KW-1185">Reference proteome</keyword>
<feature type="region of interest" description="Disordered" evidence="1">
    <location>
        <begin position="139"/>
        <end position="161"/>
    </location>
</feature>
<dbReference type="InterPro" id="IPR027040">
    <property type="entry name" value="PSMD4"/>
</dbReference>
<dbReference type="GO" id="GO:0008540">
    <property type="term" value="C:proteasome regulatory particle, base subcomplex"/>
    <property type="evidence" value="ECO:0007669"/>
    <property type="project" value="TreeGrafter"/>
</dbReference>
<evidence type="ECO:0008006" key="4">
    <source>
        <dbReference type="Google" id="ProtNLM"/>
    </source>
</evidence>
<protein>
    <recommendedName>
        <fullName evidence="4">26S proteasome non-ATPase regulatory subunit 4</fullName>
    </recommendedName>
</protein>
<feature type="region of interest" description="Disordered" evidence="1">
    <location>
        <begin position="1"/>
        <end position="69"/>
    </location>
</feature>
<dbReference type="GO" id="GO:0005634">
    <property type="term" value="C:nucleus"/>
    <property type="evidence" value="ECO:0007669"/>
    <property type="project" value="TreeGrafter"/>
</dbReference>
<name>A0A9Q1KHU5_9CARY</name>
<dbReference type="GO" id="GO:0043161">
    <property type="term" value="P:proteasome-mediated ubiquitin-dependent protein catabolic process"/>
    <property type="evidence" value="ECO:0007669"/>
    <property type="project" value="TreeGrafter"/>
</dbReference>
<dbReference type="PANTHER" id="PTHR10223:SF0">
    <property type="entry name" value="26S PROTEASOME NON-ATPASE REGULATORY SUBUNIT 4"/>
    <property type="match status" value="1"/>
</dbReference>
<comment type="caution">
    <text evidence="2">The sequence shown here is derived from an EMBL/GenBank/DDBJ whole genome shotgun (WGS) entry which is preliminary data.</text>
</comment>
<organism evidence="2 3">
    <name type="scientific">Carnegiea gigantea</name>
    <dbReference type="NCBI Taxonomy" id="171969"/>
    <lineage>
        <taxon>Eukaryota</taxon>
        <taxon>Viridiplantae</taxon>
        <taxon>Streptophyta</taxon>
        <taxon>Embryophyta</taxon>
        <taxon>Tracheophyta</taxon>
        <taxon>Spermatophyta</taxon>
        <taxon>Magnoliopsida</taxon>
        <taxon>eudicotyledons</taxon>
        <taxon>Gunneridae</taxon>
        <taxon>Pentapetalae</taxon>
        <taxon>Caryophyllales</taxon>
        <taxon>Cactineae</taxon>
        <taxon>Cactaceae</taxon>
        <taxon>Cactoideae</taxon>
        <taxon>Echinocereeae</taxon>
        <taxon>Carnegiea</taxon>
    </lineage>
</organism>
<sequence>MEEERARQEAAAKRAAEEAAGQEKGGEQQSSSQEATMGENNNDTSREADKTNDHMDDENALLQQALAMSMDEPISTTSVCDIDMSDAAVDDQDLQLDSSSQLNQTDMSTLLADPSFLTSVITSLEGVDTNDPAVKELLASVQSQSEHKKDEEKPPSKEEKK</sequence>
<feature type="compositionally biased region" description="Basic and acidic residues" evidence="1">
    <location>
        <begin position="1"/>
        <end position="17"/>
    </location>
</feature>
<feature type="compositionally biased region" description="Basic and acidic residues" evidence="1">
    <location>
        <begin position="145"/>
        <end position="161"/>
    </location>
</feature>
<dbReference type="OrthoDB" id="1731724at2759"/>
<dbReference type="Proteomes" id="UP001153076">
    <property type="component" value="Unassembled WGS sequence"/>
</dbReference>